<feature type="transmembrane region" description="Helical" evidence="8">
    <location>
        <begin position="5"/>
        <end position="22"/>
    </location>
</feature>
<dbReference type="PANTHER" id="PTHR22911">
    <property type="entry name" value="ACYL-MALONYL CONDENSING ENZYME-RELATED"/>
    <property type="match status" value="1"/>
</dbReference>
<feature type="transmembrane region" description="Helical" evidence="8">
    <location>
        <begin position="168"/>
        <end position="186"/>
    </location>
</feature>
<sequence length="294" mass="32008">MIYGVIAYLGWGMFPAFFPLLLPAGPIEILAHRILWTAVLMMVIISVTKGWKELKNADRGTWLRIVLASLFIAGNWLIYVIAVNSGHVTEAALGYFINPLVSVVFGIVFFKEQLRKLQMSAVIIALAGVLVLTFLSGQPPYLALTLAFTFGVYGALKKQVNMSAIGSLTAETLVLLPIAIVYLIWLETSGQGTFFSNGGGHIALLISSGLVTTVPLLMFALAAKAIPLSTVGMLQYLTPTMQMLWALFVVNEVVEPGRWVGFVIIWVAVAIYLTDIVRQKRPGKSAPIITEPTP</sequence>
<comment type="subcellular location">
    <subcellularLocation>
        <location evidence="1">Cell membrane</location>
        <topology evidence="1">Multi-pass membrane protein</topology>
    </subcellularLocation>
</comment>
<dbReference type="InterPro" id="IPR004626">
    <property type="entry name" value="RarD"/>
</dbReference>
<keyword evidence="4" id="KW-1003">Cell membrane</keyword>
<protein>
    <submittedName>
        <fullName evidence="10">Protein rarD</fullName>
    </submittedName>
</protein>
<dbReference type="PATRIC" id="fig|92706.3.peg.2168"/>
<proteinExistence type="inferred from homology"/>
<dbReference type="GO" id="GO:0005886">
    <property type="term" value="C:plasma membrane"/>
    <property type="evidence" value="ECO:0007669"/>
    <property type="project" value="UniProtKB-SubCell"/>
</dbReference>
<evidence type="ECO:0000256" key="1">
    <source>
        <dbReference type="ARBA" id="ARBA00004651"/>
    </source>
</evidence>
<evidence type="ECO:0000256" key="7">
    <source>
        <dbReference type="ARBA" id="ARBA00023136"/>
    </source>
</evidence>
<evidence type="ECO:0000256" key="5">
    <source>
        <dbReference type="ARBA" id="ARBA00022692"/>
    </source>
</evidence>
<evidence type="ECO:0000313" key="10">
    <source>
        <dbReference type="EMBL" id="AKF27922.1"/>
    </source>
</evidence>
<evidence type="ECO:0000256" key="2">
    <source>
        <dbReference type="ARBA" id="ARBA00007362"/>
    </source>
</evidence>
<dbReference type="InterPro" id="IPR000620">
    <property type="entry name" value="EamA_dom"/>
</dbReference>
<gene>
    <name evidence="10" type="ORF">YH66_10335</name>
</gene>
<comment type="similarity">
    <text evidence="2">Belongs to the EamA transporter family.</text>
</comment>
<keyword evidence="7 8" id="KW-0472">Membrane</keyword>
<evidence type="ECO:0000256" key="3">
    <source>
        <dbReference type="ARBA" id="ARBA00022448"/>
    </source>
</evidence>
<feature type="domain" description="EamA" evidence="9">
    <location>
        <begin position="2"/>
        <end position="133"/>
    </location>
</feature>
<dbReference type="EMBL" id="CP011309">
    <property type="protein sequence ID" value="AKF27922.1"/>
    <property type="molecule type" value="Genomic_DNA"/>
</dbReference>
<feature type="domain" description="EamA" evidence="9">
    <location>
        <begin position="142"/>
        <end position="273"/>
    </location>
</feature>
<dbReference type="HOGENOM" id="CLU_054508_1_0_11"/>
<evidence type="ECO:0000256" key="8">
    <source>
        <dbReference type="SAM" id="Phobius"/>
    </source>
</evidence>
<dbReference type="AlphaFoldDB" id="A0A0F6Z6B6"/>
<keyword evidence="5 8" id="KW-0812">Transmembrane</keyword>
<dbReference type="Pfam" id="PF00892">
    <property type="entry name" value="EamA"/>
    <property type="match status" value="2"/>
</dbReference>
<accession>A0A0F6Z6B6</accession>
<feature type="transmembrane region" description="Helical" evidence="8">
    <location>
        <begin position="256"/>
        <end position="274"/>
    </location>
</feature>
<feature type="transmembrane region" description="Helical" evidence="8">
    <location>
        <begin position="141"/>
        <end position="156"/>
    </location>
</feature>
<dbReference type="NCBIfam" id="TIGR00688">
    <property type="entry name" value="rarD"/>
    <property type="match status" value="1"/>
</dbReference>
<feature type="transmembrane region" description="Helical" evidence="8">
    <location>
        <begin position="34"/>
        <end position="51"/>
    </location>
</feature>
<dbReference type="PANTHER" id="PTHR22911:SF137">
    <property type="entry name" value="SOLUTE CARRIER FAMILY 35 MEMBER G2-RELATED"/>
    <property type="match status" value="1"/>
</dbReference>
<feature type="transmembrane region" description="Helical" evidence="8">
    <location>
        <begin position="233"/>
        <end position="250"/>
    </location>
</feature>
<evidence type="ECO:0000256" key="4">
    <source>
        <dbReference type="ARBA" id="ARBA00022475"/>
    </source>
</evidence>
<dbReference type="InterPro" id="IPR037185">
    <property type="entry name" value="EmrE-like"/>
</dbReference>
<evidence type="ECO:0000256" key="6">
    <source>
        <dbReference type="ARBA" id="ARBA00022989"/>
    </source>
</evidence>
<organism evidence="10 11">
    <name type="scientific">[Brevibacterium] flavum</name>
    <dbReference type="NCBI Taxonomy" id="92706"/>
    <lineage>
        <taxon>Bacteria</taxon>
        <taxon>Bacillati</taxon>
        <taxon>Actinomycetota</taxon>
        <taxon>Actinomycetes</taxon>
        <taxon>Mycobacteriales</taxon>
        <taxon>Corynebacteriaceae</taxon>
        <taxon>Corynebacterium</taxon>
    </lineage>
</organism>
<dbReference type="RefSeq" id="WP_003860411.1">
    <property type="nucleotide sequence ID" value="NZ_CP011309.1"/>
</dbReference>
<keyword evidence="11" id="KW-1185">Reference proteome</keyword>
<reference evidence="10 11" key="1">
    <citation type="submission" date="2015-04" db="EMBL/GenBank/DDBJ databases">
        <title>Complete Genome Sequence of Brevibacterium flavum ATCC 15168.</title>
        <authorList>
            <person name="Ahn J."/>
            <person name="Park G."/>
            <person name="Jeon W."/>
            <person name="Jang Y."/>
            <person name="Jang M."/>
            <person name="Lee H."/>
            <person name="Lee H."/>
        </authorList>
    </citation>
    <scope>NUCLEOTIDE SEQUENCE [LARGE SCALE GENOMIC DNA]</scope>
    <source>
        <strain evidence="10 11">ATCC 15168</strain>
    </source>
</reference>
<keyword evidence="3" id="KW-0813">Transport</keyword>
<feature type="transmembrane region" description="Helical" evidence="8">
    <location>
        <begin position="63"/>
        <end position="81"/>
    </location>
</feature>
<feature type="transmembrane region" description="Helical" evidence="8">
    <location>
        <begin position="93"/>
        <end position="110"/>
    </location>
</feature>
<feature type="transmembrane region" description="Helical" evidence="8">
    <location>
        <begin position="198"/>
        <end position="221"/>
    </location>
</feature>
<evidence type="ECO:0000313" key="11">
    <source>
        <dbReference type="Proteomes" id="UP000034037"/>
    </source>
</evidence>
<evidence type="ECO:0000259" key="9">
    <source>
        <dbReference type="Pfam" id="PF00892"/>
    </source>
</evidence>
<feature type="transmembrane region" description="Helical" evidence="8">
    <location>
        <begin position="117"/>
        <end position="135"/>
    </location>
</feature>
<dbReference type="SUPFAM" id="SSF103481">
    <property type="entry name" value="Multidrug resistance efflux transporter EmrE"/>
    <property type="match status" value="2"/>
</dbReference>
<dbReference type="Proteomes" id="UP000034037">
    <property type="component" value="Chromosome"/>
</dbReference>
<name>A0A0F6Z6B6_9CORY</name>
<keyword evidence="6 8" id="KW-1133">Transmembrane helix</keyword>